<evidence type="ECO:0000256" key="2">
    <source>
        <dbReference type="ARBA" id="ARBA00008205"/>
    </source>
</evidence>
<dbReference type="EMBL" id="PIUK01000285">
    <property type="protein sequence ID" value="MBY6277935.1"/>
    <property type="molecule type" value="Genomic_DNA"/>
</dbReference>
<dbReference type="InterPro" id="IPR027417">
    <property type="entry name" value="P-loop_NTPase"/>
</dbReference>
<accession>A0A953I5C8</accession>
<dbReference type="GO" id="GO:0140663">
    <property type="term" value="F:ATP-dependent FeS chaperone activity"/>
    <property type="evidence" value="ECO:0007669"/>
    <property type="project" value="InterPro"/>
</dbReference>
<keyword evidence="8" id="KW-0378">Hydrolase</keyword>
<evidence type="ECO:0000256" key="1">
    <source>
        <dbReference type="ARBA" id="ARBA00007352"/>
    </source>
</evidence>
<comment type="similarity">
    <text evidence="8">Belongs to the Mrp/NBP35 ATP-binding proteins family.</text>
</comment>
<dbReference type="GO" id="GO:0051539">
    <property type="term" value="F:4 iron, 4 sulfur cluster binding"/>
    <property type="evidence" value="ECO:0007669"/>
    <property type="project" value="TreeGrafter"/>
</dbReference>
<dbReference type="CDD" id="cd02037">
    <property type="entry name" value="Mrp_NBP35"/>
    <property type="match status" value="1"/>
</dbReference>
<evidence type="ECO:0000256" key="7">
    <source>
        <dbReference type="ARBA" id="ARBA00023014"/>
    </source>
</evidence>
<dbReference type="Pfam" id="PF01883">
    <property type="entry name" value="FeS_assembly_P"/>
    <property type="match status" value="1"/>
</dbReference>
<dbReference type="InterPro" id="IPR019591">
    <property type="entry name" value="Mrp/NBP35_ATP-bd"/>
</dbReference>
<dbReference type="FunFam" id="3.40.50.300:FF:001119">
    <property type="entry name" value="Iron-sulfur cluster carrier protein"/>
    <property type="match status" value="1"/>
</dbReference>
<dbReference type="InterPro" id="IPR034904">
    <property type="entry name" value="FSCA_dom_sf"/>
</dbReference>
<comment type="subunit">
    <text evidence="8">Homodimer.</text>
</comment>
<keyword evidence="5 8" id="KW-0067">ATP-binding</keyword>
<dbReference type="HAMAP" id="MF_02040">
    <property type="entry name" value="Mrp_NBP35"/>
    <property type="match status" value="1"/>
</dbReference>
<dbReference type="Gene3D" id="3.40.50.300">
    <property type="entry name" value="P-loop containing nucleotide triphosphate hydrolases"/>
    <property type="match status" value="1"/>
</dbReference>
<keyword evidence="4 8" id="KW-0547">Nucleotide-binding</keyword>
<feature type="binding site" evidence="8">
    <location>
        <begin position="155"/>
        <end position="162"/>
    </location>
    <ligand>
        <name>ATP</name>
        <dbReference type="ChEBI" id="CHEBI:30616"/>
    </ligand>
</feature>
<dbReference type="GO" id="GO:0016887">
    <property type="term" value="F:ATP hydrolysis activity"/>
    <property type="evidence" value="ECO:0007669"/>
    <property type="project" value="UniProtKB-UniRule"/>
</dbReference>
<dbReference type="GO" id="GO:0016226">
    <property type="term" value="P:iron-sulfur cluster assembly"/>
    <property type="evidence" value="ECO:0007669"/>
    <property type="project" value="InterPro"/>
</dbReference>
<dbReference type="Pfam" id="PF10609">
    <property type="entry name" value="ParA"/>
    <property type="match status" value="1"/>
</dbReference>
<evidence type="ECO:0000256" key="3">
    <source>
        <dbReference type="ARBA" id="ARBA00022723"/>
    </source>
</evidence>
<dbReference type="InterPro" id="IPR033756">
    <property type="entry name" value="YlxH/NBP35"/>
</dbReference>
<proteinExistence type="inferred from homology"/>
<comment type="caution">
    <text evidence="10">The sequence shown here is derived from an EMBL/GenBank/DDBJ whole genome shotgun (WGS) entry which is preliminary data.</text>
</comment>
<evidence type="ECO:0000256" key="4">
    <source>
        <dbReference type="ARBA" id="ARBA00022741"/>
    </source>
</evidence>
<feature type="domain" description="MIP18 family-like" evidence="9">
    <location>
        <begin position="38"/>
        <end position="108"/>
    </location>
</feature>
<keyword evidence="6 8" id="KW-0408">Iron</keyword>
<dbReference type="PANTHER" id="PTHR42961:SF2">
    <property type="entry name" value="IRON-SULFUR PROTEIN NUBPL"/>
    <property type="match status" value="1"/>
</dbReference>
<keyword evidence="3 8" id="KW-0479">Metal-binding</keyword>
<dbReference type="GO" id="GO:0046872">
    <property type="term" value="F:metal ion binding"/>
    <property type="evidence" value="ECO:0007669"/>
    <property type="project" value="UniProtKB-KW"/>
</dbReference>
<organism evidence="10 11">
    <name type="scientific">Symbiobacterium thermophilum</name>
    <dbReference type="NCBI Taxonomy" id="2734"/>
    <lineage>
        <taxon>Bacteria</taxon>
        <taxon>Bacillati</taxon>
        <taxon>Bacillota</taxon>
        <taxon>Clostridia</taxon>
        <taxon>Eubacteriales</taxon>
        <taxon>Symbiobacteriaceae</taxon>
        <taxon>Symbiobacterium</taxon>
    </lineage>
</organism>
<protein>
    <recommendedName>
        <fullName evidence="8">Iron-sulfur cluster carrier protein</fullName>
    </recommendedName>
</protein>
<name>A0A953I5C8_SYMTR</name>
<evidence type="ECO:0000313" key="11">
    <source>
        <dbReference type="Proteomes" id="UP000732377"/>
    </source>
</evidence>
<evidence type="ECO:0000256" key="5">
    <source>
        <dbReference type="ARBA" id="ARBA00022840"/>
    </source>
</evidence>
<dbReference type="PROSITE" id="PS01215">
    <property type="entry name" value="MRP"/>
    <property type="match status" value="1"/>
</dbReference>
<dbReference type="SUPFAM" id="SSF52540">
    <property type="entry name" value="P-loop containing nucleoside triphosphate hydrolases"/>
    <property type="match status" value="1"/>
</dbReference>
<evidence type="ECO:0000256" key="6">
    <source>
        <dbReference type="ARBA" id="ARBA00023004"/>
    </source>
</evidence>
<dbReference type="Gene3D" id="3.30.300.130">
    <property type="entry name" value="Fe-S cluster assembly (FSCA)"/>
    <property type="match status" value="1"/>
</dbReference>
<keyword evidence="7 8" id="KW-0411">Iron-sulfur</keyword>
<comment type="function">
    <text evidence="8">Binds and transfers iron-sulfur (Fe-S) clusters to target apoproteins. Can hydrolyze ATP.</text>
</comment>
<gene>
    <name evidence="10" type="ORF">CWE10_17415</name>
</gene>
<dbReference type="InterPro" id="IPR044304">
    <property type="entry name" value="NUBPL-like"/>
</dbReference>
<evidence type="ECO:0000259" key="9">
    <source>
        <dbReference type="Pfam" id="PF01883"/>
    </source>
</evidence>
<dbReference type="AlphaFoldDB" id="A0A953I5C8"/>
<dbReference type="Proteomes" id="UP000732377">
    <property type="component" value="Unassembled WGS sequence"/>
</dbReference>
<dbReference type="PANTHER" id="PTHR42961">
    <property type="entry name" value="IRON-SULFUR PROTEIN NUBPL"/>
    <property type="match status" value="1"/>
</dbReference>
<dbReference type="InterPro" id="IPR000808">
    <property type="entry name" value="Mrp-like_CS"/>
</dbReference>
<comment type="similarity">
    <text evidence="1">In the N-terminal section; belongs to the MIP18 family.</text>
</comment>
<dbReference type="InterPro" id="IPR002744">
    <property type="entry name" value="MIP18-like"/>
</dbReference>
<comment type="similarity">
    <text evidence="2">In the C-terminal section; belongs to the Mrp/NBP35 ATP-binding proteins family.</text>
</comment>
<evidence type="ECO:0000313" key="10">
    <source>
        <dbReference type="EMBL" id="MBY6277935.1"/>
    </source>
</evidence>
<dbReference type="SUPFAM" id="SSF117916">
    <property type="entry name" value="Fe-S cluster assembly (FSCA) domain-like"/>
    <property type="match status" value="1"/>
</dbReference>
<evidence type="ECO:0000256" key="8">
    <source>
        <dbReference type="HAMAP-Rule" id="MF_02040"/>
    </source>
</evidence>
<sequence>MTGITPQRVESGYAVGSCVDESPVSGPGRRANRMAVTREQVLDALKVVNDPELHKSIVELDMVKDIQIDGGHVAVTINLTVPGCPLKHRFERDVEAALKQVPGVERVTTHFGAMTDAERAAVAAKVRGSSAPHADARPSTMALATRTTIIGVASGKGGVGKSTTTVNLAVALKKLGYSVGIIDADIYGFSIPRMMGNMSRPEALDDQMLLPVWAHDIPFISAGSLVNEDQAIIWRGPMLGKMVEQFLVNVQWGKLDYLLIDLPPGTGDVALSVAQMLPGTDLVLVTTPQAAASQVAARVGSMAARTKQRVVGVIENMAYFLCDECNKKHFIFGKGGGQALAASLGCEVLSQIPLTPDVRLGSDVGDPIVADKEDHPAAQAYLEAARKLAQLAPPKVWSDDLRVL</sequence>
<dbReference type="GO" id="GO:0005524">
    <property type="term" value="F:ATP binding"/>
    <property type="evidence" value="ECO:0007669"/>
    <property type="project" value="UniProtKB-UniRule"/>
</dbReference>
<reference evidence="10" key="1">
    <citation type="submission" date="2017-11" db="EMBL/GenBank/DDBJ databases">
        <title>Three new genomes from thermophilic consortium.</title>
        <authorList>
            <person name="Quaggio R."/>
            <person name="Amgarten D."/>
            <person name="Setubal J.C."/>
        </authorList>
    </citation>
    <scope>NUCLEOTIDE SEQUENCE</scope>
    <source>
        <strain evidence="10">ZCTH01-B2</strain>
    </source>
</reference>